<dbReference type="InterPro" id="IPR011010">
    <property type="entry name" value="DNA_brk_join_enz"/>
</dbReference>
<evidence type="ECO:0000259" key="2">
    <source>
        <dbReference type="PROSITE" id="PS51898"/>
    </source>
</evidence>
<protein>
    <recommendedName>
        <fullName evidence="2">Tyr recombinase domain-containing protein</fullName>
    </recommendedName>
</protein>
<keyword evidence="1" id="KW-0233">DNA recombination</keyword>
<dbReference type="PANTHER" id="PTHR30349:SF64">
    <property type="entry name" value="PROPHAGE INTEGRASE INTD-RELATED"/>
    <property type="match status" value="1"/>
</dbReference>
<dbReference type="GO" id="GO:0015074">
    <property type="term" value="P:DNA integration"/>
    <property type="evidence" value="ECO:0007669"/>
    <property type="project" value="InterPro"/>
</dbReference>
<evidence type="ECO:0000313" key="3">
    <source>
        <dbReference type="EMBL" id="KKK48386.1"/>
    </source>
</evidence>
<accession>A0A0F8YJY5</accession>
<dbReference type="PANTHER" id="PTHR30349">
    <property type="entry name" value="PHAGE INTEGRASE-RELATED"/>
    <property type="match status" value="1"/>
</dbReference>
<sequence length="241" mass="28099">IRQLATYMLKQGKMAYVADSCGIIPHPFPYIPSELELKAVFSEIDHRKWIWPWMNLVMPMVFRLMLCCGLRISEACKLRRNNFNAPKPGWITIQGGKGQKDRAVVLSSDLFELCSVYDARMNAIFPYRKWFFPGCTSPIGYVSATTVRNEFTRAWNETGVNSSKKPTPHSLRHAFVINTVDRWRKEKSDPDKLIPYLSRYIGHCSIQNTYHYYQLLDRKFPSLLEQEECFNAIVPEVDYEK</sequence>
<dbReference type="EMBL" id="LAZR01069088">
    <property type="protein sequence ID" value="KKK48386.1"/>
    <property type="molecule type" value="Genomic_DNA"/>
</dbReference>
<name>A0A0F8YJY5_9ZZZZ</name>
<dbReference type="PROSITE" id="PS51898">
    <property type="entry name" value="TYR_RECOMBINASE"/>
    <property type="match status" value="1"/>
</dbReference>
<reference evidence="3" key="1">
    <citation type="journal article" date="2015" name="Nature">
        <title>Complex archaea that bridge the gap between prokaryotes and eukaryotes.</title>
        <authorList>
            <person name="Spang A."/>
            <person name="Saw J.H."/>
            <person name="Jorgensen S.L."/>
            <person name="Zaremba-Niedzwiedzka K."/>
            <person name="Martijn J."/>
            <person name="Lind A.E."/>
            <person name="van Eijk R."/>
            <person name="Schleper C."/>
            <person name="Guy L."/>
            <person name="Ettema T.J."/>
        </authorList>
    </citation>
    <scope>NUCLEOTIDE SEQUENCE</scope>
</reference>
<dbReference type="AlphaFoldDB" id="A0A0F8YJY5"/>
<dbReference type="Gene3D" id="1.10.443.10">
    <property type="entry name" value="Intergrase catalytic core"/>
    <property type="match status" value="1"/>
</dbReference>
<organism evidence="3">
    <name type="scientific">marine sediment metagenome</name>
    <dbReference type="NCBI Taxonomy" id="412755"/>
    <lineage>
        <taxon>unclassified sequences</taxon>
        <taxon>metagenomes</taxon>
        <taxon>ecological metagenomes</taxon>
    </lineage>
</organism>
<evidence type="ECO:0000256" key="1">
    <source>
        <dbReference type="ARBA" id="ARBA00023172"/>
    </source>
</evidence>
<gene>
    <name evidence="3" type="ORF">LCGC14_3145630</name>
</gene>
<comment type="caution">
    <text evidence="3">The sequence shown here is derived from an EMBL/GenBank/DDBJ whole genome shotgun (WGS) entry which is preliminary data.</text>
</comment>
<dbReference type="GO" id="GO:0003677">
    <property type="term" value="F:DNA binding"/>
    <property type="evidence" value="ECO:0007669"/>
    <property type="project" value="InterPro"/>
</dbReference>
<dbReference type="GO" id="GO:0006310">
    <property type="term" value="P:DNA recombination"/>
    <property type="evidence" value="ECO:0007669"/>
    <property type="project" value="UniProtKB-KW"/>
</dbReference>
<feature type="domain" description="Tyr recombinase" evidence="2">
    <location>
        <begin position="27"/>
        <end position="228"/>
    </location>
</feature>
<dbReference type="InterPro" id="IPR002104">
    <property type="entry name" value="Integrase_catalytic"/>
</dbReference>
<feature type="non-terminal residue" evidence="3">
    <location>
        <position position="1"/>
    </location>
</feature>
<dbReference type="SUPFAM" id="SSF56349">
    <property type="entry name" value="DNA breaking-rejoining enzymes"/>
    <property type="match status" value="1"/>
</dbReference>
<dbReference type="InterPro" id="IPR050090">
    <property type="entry name" value="Tyrosine_recombinase_XerCD"/>
</dbReference>
<proteinExistence type="predicted"/>
<dbReference type="InterPro" id="IPR013762">
    <property type="entry name" value="Integrase-like_cat_sf"/>
</dbReference>
<dbReference type="Pfam" id="PF00589">
    <property type="entry name" value="Phage_integrase"/>
    <property type="match status" value="1"/>
</dbReference>